<dbReference type="InterPro" id="IPR001841">
    <property type="entry name" value="Znf_RING"/>
</dbReference>
<accession>A0ABP0PNI4</accession>
<feature type="compositionally biased region" description="Polar residues" evidence="5">
    <location>
        <begin position="28"/>
        <end position="41"/>
    </location>
</feature>
<dbReference type="SUPFAM" id="SSF57850">
    <property type="entry name" value="RING/U-box"/>
    <property type="match status" value="1"/>
</dbReference>
<evidence type="ECO:0000259" key="6">
    <source>
        <dbReference type="PROSITE" id="PS50089"/>
    </source>
</evidence>
<dbReference type="InterPro" id="IPR051834">
    <property type="entry name" value="RING_finger_E3_ligase"/>
</dbReference>
<dbReference type="Gene3D" id="3.30.40.10">
    <property type="entry name" value="Zinc/RING finger domain, C3HC4 (zinc finger)"/>
    <property type="match status" value="1"/>
</dbReference>
<evidence type="ECO:0000256" key="5">
    <source>
        <dbReference type="SAM" id="MobiDB-lite"/>
    </source>
</evidence>
<evidence type="ECO:0000256" key="3">
    <source>
        <dbReference type="ARBA" id="ARBA00022833"/>
    </source>
</evidence>
<gene>
    <name evidence="7" type="ORF">SCF082_LOCUS37195</name>
</gene>
<dbReference type="SMART" id="SM00184">
    <property type="entry name" value="RING"/>
    <property type="match status" value="1"/>
</dbReference>
<keyword evidence="3" id="KW-0862">Zinc</keyword>
<dbReference type="InterPro" id="IPR017907">
    <property type="entry name" value="Znf_RING_CS"/>
</dbReference>
<protein>
    <submittedName>
        <fullName evidence="7">RING finger and transmembrane domain-containing protein 2 (Transmembrane protein 118)</fullName>
    </submittedName>
</protein>
<keyword evidence="7" id="KW-0812">Transmembrane</keyword>
<dbReference type="EMBL" id="CAXAMM010037779">
    <property type="protein sequence ID" value="CAK9077578.1"/>
    <property type="molecule type" value="Genomic_DNA"/>
</dbReference>
<evidence type="ECO:0000256" key="4">
    <source>
        <dbReference type="PROSITE-ProRule" id="PRU00175"/>
    </source>
</evidence>
<dbReference type="Proteomes" id="UP001642464">
    <property type="component" value="Unassembled WGS sequence"/>
</dbReference>
<feature type="compositionally biased region" description="Basic and acidic residues" evidence="5">
    <location>
        <begin position="125"/>
        <end position="139"/>
    </location>
</feature>
<evidence type="ECO:0000313" key="7">
    <source>
        <dbReference type="EMBL" id="CAK9077578.1"/>
    </source>
</evidence>
<keyword evidence="2 4" id="KW-0863">Zinc-finger</keyword>
<dbReference type="PROSITE" id="PS50089">
    <property type="entry name" value="ZF_RING_2"/>
    <property type="match status" value="1"/>
</dbReference>
<dbReference type="PROSITE" id="PS00518">
    <property type="entry name" value="ZF_RING_1"/>
    <property type="match status" value="1"/>
</dbReference>
<evidence type="ECO:0000256" key="2">
    <source>
        <dbReference type="ARBA" id="ARBA00022771"/>
    </source>
</evidence>
<feature type="region of interest" description="Disordered" evidence="5">
    <location>
        <begin position="183"/>
        <end position="203"/>
    </location>
</feature>
<comment type="caution">
    <text evidence="7">The sequence shown here is derived from an EMBL/GenBank/DDBJ whole genome shotgun (WGS) entry which is preliminary data.</text>
</comment>
<keyword evidence="1" id="KW-0479">Metal-binding</keyword>
<dbReference type="PANTHER" id="PTHR45931:SF3">
    <property type="entry name" value="RING ZINC FINGER-CONTAINING PROTEIN"/>
    <property type="match status" value="1"/>
</dbReference>
<evidence type="ECO:0000313" key="8">
    <source>
        <dbReference type="Proteomes" id="UP001642464"/>
    </source>
</evidence>
<feature type="domain" description="RING-type" evidence="6">
    <location>
        <begin position="325"/>
        <end position="367"/>
    </location>
</feature>
<dbReference type="Pfam" id="PF13639">
    <property type="entry name" value="zf-RING_2"/>
    <property type="match status" value="1"/>
</dbReference>
<sequence>MPEHVPAPRLGRSGSACRRRSERPDGCQSASIRESPASSAQVCHRAHSVPANGQAQVPTSHRETHEARGSREAFEEALQSDSRFVEIPYPATMVLREVLAAEAAEEAASATAGSVEVSAVPVADRAARPERRPSPERRAARSSSREAMAWFVPVHQPSSAPPMEEVVSQGGHAWFIPAQREEAQARGRTTRARPAPVYAPPRRPRVEAPAHRALVEANRSNPLNAALASAVPRRFANAPAQFRHLGPNWRQLMVEYNDMPSPFISPSPIMTMERLRNITAERLQQMRRMQEESAPAAEGLSSEQLRWVRTRWKATPQQRERFDLCAICLEGPILEARELISLPCQHVFCADCVCRWLARQSLCVLCKDDVRPKLPHR</sequence>
<dbReference type="PANTHER" id="PTHR45931">
    <property type="entry name" value="SI:CH211-59O9.10"/>
    <property type="match status" value="1"/>
</dbReference>
<feature type="compositionally biased region" description="Basic and acidic residues" evidence="5">
    <location>
        <begin position="60"/>
        <end position="74"/>
    </location>
</feature>
<reference evidence="7 8" key="1">
    <citation type="submission" date="2024-02" db="EMBL/GenBank/DDBJ databases">
        <authorList>
            <person name="Chen Y."/>
            <person name="Shah S."/>
            <person name="Dougan E. K."/>
            <person name="Thang M."/>
            <person name="Chan C."/>
        </authorList>
    </citation>
    <scope>NUCLEOTIDE SEQUENCE [LARGE SCALE GENOMIC DNA]</scope>
</reference>
<feature type="region of interest" description="Disordered" evidence="5">
    <location>
        <begin position="1"/>
        <end position="75"/>
    </location>
</feature>
<dbReference type="InterPro" id="IPR013083">
    <property type="entry name" value="Znf_RING/FYVE/PHD"/>
</dbReference>
<feature type="region of interest" description="Disordered" evidence="5">
    <location>
        <begin position="122"/>
        <end position="145"/>
    </location>
</feature>
<evidence type="ECO:0000256" key="1">
    <source>
        <dbReference type="ARBA" id="ARBA00022723"/>
    </source>
</evidence>
<proteinExistence type="predicted"/>
<organism evidence="7 8">
    <name type="scientific">Durusdinium trenchii</name>
    <dbReference type="NCBI Taxonomy" id="1381693"/>
    <lineage>
        <taxon>Eukaryota</taxon>
        <taxon>Sar</taxon>
        <taxon>Alveolata</taxon>
        <taxon>Dinophyceae</taxon>
        <taxon>Suessiales</taxon>
        <taxon>Symbiodiniaceae</taxon>
        <taxon>Durusdinium</taxon>
    </lineage>
</organism>
<keyword evidence="8" id="KW-1185">Reference proteome</keyword>
<name>A0ABP0PNI4_9DINO</name>
<keyword evidence="7" id="KW-0472">Membrane</keyword>